<organism evidence="3 4">
    <name type="scientific">Sandaracinobacteroides saxicola</name>
    <dbReference type="NCBI Taxonomy" id="2759707"/>
    <lineage>
        <taxon>Bacteria</taxon>
        <taxon>Pseudomonadati</taxon>
        <taxon>Pseudomonadota</taxon>
        <taxon>Alphaproteobacteria</taxon>
        <taxon>Sphingomonadales</taxon>
        <taxon>Sphingosinicellaceae</taxon>
        <taxon>Sandaracinobacteroides</taxon>
    </lineage>
</organism>
<sequence>MTQHQTLEHRFGRAASSVAHVAGKPATFGLCCLLILGWAVLGPPLHYSENWQLVINTGTTIITFLMVFLIQNTQNRDSAALHAKLDEIIHALDKAENRFIGIEDDDESTIRTLRAEQRARPDLSDPPAPPIAVPDTSPPLPRR</sequence>
<feature type="transmembrane region" description="Helical" evidence="2">
    <location>
        <begin position="21"/>
        <end position="41"/>
    </location>
</feature>
<evidence type="ECO:0000256" key="2">
    <source>
        <dbReference type="SAM" id="Phobius"/>
    </source>
</evidence>
<name>A0A7G5IKI5_9SPHN</name>
<evidence type="ECO:0000256" key="1">
    <source>
        <dbReference type="SAM" id="MobiDB-lite"/>
    </source>
</evidence>
<dbReference type="RefSeq" id="WP_182297700.1">
    <property type="nucleotide sequence ID" value="NZ_CP059851.1"/>
</dbReference>
<proteinExistence type="predicted"/>
<gene>
    <name evidence="3" type="ORF">H3309_05235</name>
</gene>
<dbReference type="Proteomes" id="UP000515292">
    <property type="component" value="Chromosome"/>
</dbReference>
<accession>A0A7G5IKI5</accession>
<keyword evidence="4" id="KW-1185">Reference proteome</keyword>
<dbReference type="KEGG" id="sand:H3309_05235"/>
<keyword evidence="2" id="KW-1133">Transmembrane helix</keyword>
<keyword evidence="2" id="KW-0472">Membrane</keyword>
<protein>
    <submittedName>
        <fullName evidence="3">Low affinity iron permease family protein</fullName>
    </submittedName>
</protein>
<dbReference type="Pfam" id="PF04120">
    <property type="entry name" value="Iron_permease"/>
    <property type="match status" value="1"/>
</dbReference>
<evidence type="ECO:0000313" key="4">
    <source>
        <dbReference type="Proteomes" id="UP000515292"/>
    </source>
</evidence>
<feature type="compositionally biased region" description="Pro residues" evidence="1">
    <location>
        <begin position="124"/>
        <end position="143"/>
    </location>
</feature>
<reference evidence="3 4" key="1">
    <citation type="submission" date="2020-07" db="EMBL/GenBank/DDBJ databases">
        <title>Complete genome sequence for Sandaracinobacter sp. M6.</title>
        <authorList>
            <person name="Tang Y."/>
            <person name="Liu Q."/>
            <person name="Guo Z."/>
            <person name="Lei P."/>
            <person name="Huang B."/>
        </authorList>
    </citation>
    <scope>NUCLEOTIDE SEQUENCE [LARGE SCALE GENOMIC DNA]</scope>
    <source>
        <strain evidence="3 4">M6</strain>
    </source>
</reference>
<dbReference type="GO" id="GO:0055085">
    <property type="term" value="P:transmembrane transport"/>
    <property type="evidence" value="ECO:0007669"/>
    <property type="project" value="InterPro"/>
</dbReference>
<evidence type="ECO:0000313" key="3">
    <source>
        <dbReference type="EMBL" id="QMW23877.1"/>
    </source>
</evidence>
<feature type="region of interest" description="Disordered" evidence="1">
    <location>
        <begin position="115"/>
        <end position="143"/>
    </location>
</feature>
<dbReference type="InterPro" id="IPR007251">
    <property type="entry name" value="Iron_permease_Fet4"/>
</dbReference>
<feature type="transmembrane region" description="Helical" evidence="2">
    <location>
        <begin position="53"/>
        <end position="70"/>
    </location>
</feature>
<keyword evidence="2" id="KW-0812">Transmembrane</keyword>
<dbReference type="EMBL" id="CP059851">
    <property type="protein sequence ID" value="QMW23877.1"/>
    <property type="molecule type" value="Genomic_DNA"/>
</dbReference>
<dbReference type="AlphaFoldDB" id="A0A7G5IKI5"/>